<dbReference type="EMBL" id="CAACVG010007596">
    <property type="protein sequence ID" value="VEN46235.1"/>
    <property type="molecule type" value="Genomic_DNA"/>
</dbReference>
<reference evidence="1 2" key="1">
    <citation type="submission" date="2019-01" db="EMBL/GenBank/DDBJ databases">
        <authorList>
            <person name="Sayadi A."/>
        </authorList>
    </citation>
    <scope>NUCLEOTIDE SEQUENCE [LARGE SCALE GENOMIC DNA]</scope>
</reference>
<accession>A0A653CEA4</accession>
<dbReference type="AlphaFoldDB" id="A0A653CEA4"/>
<sequence length="84" mass="9535">MNITPSSRQPPTYSVNLVTYLLHAHQGCWEPVVVLMLCMSWVHVYFESVGRASGNEPFSKVKIQCKQACKSTYLFLCSNVPLRN</sequence>
<evidence type="ECO:0000313" key="2">
    <source>
        <dbReference type="Proteomes" id="UP000410492"/>
    </source>
</evidence>
<organism evidence="1 2">
    <name type="scientific">Callosobruchus maculatus</name>
    <name type="common">Southern cowpea weevil</name>
    <name type="synonym">Pulse bruchid</name>
    <dbReference type="NCBI Taxonomy" id="64391"/>
    <lineage>
        <taxon>Eukaryota</taxon>
        <taxon>Metazoa</taxon>
        <taxon>Ecdysozoa</taxon>
        <taxon>Arthropoda</taxon>
        <taxon>Hexapoda</taxon>
        <taxon>Insecta</taxon>
        <taxon>Pterygota</taxon>
        <taxon>Neoptera</taxon>
        <taxon>Endopterygota</taxon>
        <taxon>Coleoptera</taxon>
        <taxon>Polyphaga</taxon>
        <taxon>Cucujiformia</taxon>
        <taxon>Chrysomeloidea</taxon>
        <taxon>Chrysomelidae</taxon>
        <taxon>Bruchinae</taxon>
        <taxon>Bruchini</taxon>
        <taxon>Callosobruchus</taxon>
    </lineage>
</organism>
<proteinExistence type="predicted"/>
<keyword evidence="2" id="KW-1185">Reference proteome</keyword>
<evidence type="ECO:0000313" key="1">
    <source>
        <dbReference type="EMBL" id="VEN46235.1"/>
    </source>
</evidence>
<dbReference type="Proteomes" id="UP000410492">
    <property type="component" value="Unassembled WGS sequence"/>
</dbReference>
<name>A0A653CEA4_CALMS</name>
<gene>
    <name evidence="1" type="ORF">CALMAC_LOCUS8394</name>
</gene>
<protein>
    <submittedName>
        <fullName evidence="1">Uncharacterized protein</fullName>
    </submittedName>
</protein>